<dbReference type="Gene3D" id="2.30.320.10">
    <property type="entry name" value="YwqG-like"/>
    <property type="match status" value="1"/>
</dbReference>
<dbReference type="InterPro" id="IPR035948">
    <property type="entry name" value="YwqG-like_sf"/>
</dbReference>
<evidence type="ECO:0000313" key="1">
    <source>
        <dbReference type="EMBL" id="MBG6093180.1"/>
    </source>
</evidence>
<protein>
    <recommendedName>
        <fullName evidence="3">DUF1963 domain-containing protein</fullName>
    </recommendedName>
</protein>
<keyword evidence="2" id="KW-1185">Reference proteome</keyword>
<accession>A0A931DTE6</accession>
<dbReference type="RefSeq" id="WP_197015279.1">
    <property type="nucleotide sequence ID" value="NZ_BAABES010000018.1"/>
</dbReference>
<evidence type="ECO:0000313" key="2">
    <source>
        <dbReference type="Proteomes" id="UP000614047"/>
    </source>
</evidence>
<dbReference type="Proteomes" id="UP000614047">
    <property type="component" value="Unassembled WGS sequence"/>
</dbReference>
<sequence>MRTPPPPSDITTIFPALRGYERTTTMLHPTPGDPGVRDSSIGGPLLWPADEPWPRHAYGSRSDRAPQTEPLPLVPGAQLWVRDLPDLPHPPGKDLLQVLWVPDDSVDCLYGSQQGDPVDEYFRVFWRDSADITDLLPNPPLPDPDTGVRDDGILVDDSYLPVPCTLDPEQVTEYPPAWILGEEFYDHVREQDERLGTWYQAVNTHADGCKVGGWPADSNIGGPYHGWFTCDCGTRMEALLTIASMEVRHTPATAPSSYRTPAEQPMGMGTALTEPTGLAVGDHTYLQIFYCPTSWDHPIRRYPM</sequence>
<gene>
    <name evidence="1" type="ORF">IW256_007293</name>
</gene>
<dbReference type="AlphaFoldDB" id="A0A931DTE6"/>
<name>A0A931DTE6_9ACTN</name>
<dbReference type="InterPro" id="IPR015315">
    <property type="entry name" value="DUF1963"/>
</dbReference>
<proteinExistence type="predicted"/>
<dbReference type="Pfam" id="PF09234">
    <property type="entry name" value="DUF1963"/>
    <property type="match status" value="1"/>
</dbReference>
<comment type="caution">
    <text evidence="1">The sequence shown here is derived from an EMBL/GenBank/DDBJ whole genome shotgun (WGS) entry which is preliminary data.</text>
</comment>
<organism evidence="1 2">
    <name type="scientific">Actinomadura viridis</name>
    <dbReference type="NCBI Taxonomy" id="58110"/>
    <lineage>
        <taxon>Bacteria</taxon>
        <taxon>Bacillati</taxon>
        <taxon>Actinomycetota</taxon>
        <taxon>Actinomycetes</taxon>
        <taxon>Streptosporangiales</taxon>
        <taxon>Thermomonosporaceae</taxon>
        <taxon>Actinomadura</taxon>
    </lineage>
</organism>
<reference evidence="1" key="1">
    <citation type="submission" date="2020-11" db="EMBL/GenBank/DDBJ databases">
        <title>Sequencing the genomes of 1000 actinobacteria strains.</title>
        <authorList>
            <person name="Klenk H.-P."/>
        </authorList>
    </citation>
    <scope>NUCLEOTIDE SEQUENCE</scope>
    <source>
        <strain evidence="1">DSM 43175</strain>
    </source>
</reference>
<dbReference type="EMBL" id="JADOUA010000001">
    <property type="protein sequence ID" value="MBG6093180.1"/>
    <property type="molecule type" value="Genomic_DNA"/>
</dbReference>
<evidence type="ECO:0008006" key="3">
    <source>
        <dbReference type="Google" id="ProtNLM"/>
    </source>
</evidence>
<dbReference type="SUPFAM" id="SSF103032">
    <property type="entry name" value="Hypothetical protein YwqG"/>
    <property type="match status" value="1"/>
</dbReference>